<evidence type="ECO:0000313" key="4">
    <source>
        <dbReference type="Proteomes" id="UP000284543"/>
    </source>
</evidence>
<name>A0A412Z8H0_9FIRM</name>
<feature type="region of interest" description="Disordered" evidence="1">
    <location>
        <begin position="28"/>
        <end position="62"/>
    </location>
</feature>
<evidence type="ECO:0000313" key="3">
    <source>
        <dbReference type="EMBL" id="RGV76278.1"/>
    </source>
</evidence>
<dbReference type="Proteomes" id="UP000284543">
    <property type="component" value="Unassembled WGS sequence"/>
</dbReference>
<dbReference type="EMBL" id="QRZM01000004">
    <property type="protein sequence ID" value="RGV76278.1"/>
    <property type="molecule type" value="Genomic_DNA"/>
</dbReference>
<gene>
    <name evidence="3" type="ORF">DWW02_13020</name>
</gene>
<evidence type="ECO:0000256" key="1">
    <source>
        <dbReference type="SAM" id="MobiDB-lite"/>
    </source>
</evidence>
<dbReference type="AlphaFoldDB" id="A0A412Z8H0"/>
<proteinExistence type="predicted"/>
<comment type="caution">
    <text evidence="3">The sequence shown here is derived from an EMBL/GenBank/DDBJ whole genome shotgun (WGS) entry which is preliminary data.</text>
</comment>
<protein>
    <submittedName>
        <fullName evidence="3">Uncharacterized protein</fullName>
    </submittedName>
</protein>
<keyword evidence="2" id="KW-0732">Signal</keyword>
<feature type="signal peptide" evidence="2">
    <location>
        <begin position="1"/>
        <end position="22"/>
    </location>
</feature>
<feature type="chain" id="PRO_5044397657" evidence="2">
    <location>
        <begin position="23"/>
        <end position="239"/>
    </location>
</feature>
<reference evidence="3 4" key="1">
    <citation type="submission" date="2018-08" db="EMBL/GenBank/DDBJ databases">
        <title>A genome reference for cultivated species of the human gut microbiota.</title>
        <authorList>
            <person name="Zou Y."/>
            <person name="Xue W."/>
            <person name="Luo G."/>
        </authorList>
    </citation>
    <scope>NUCLEOTIDE SEQUENCE [LARGE SCALE GENOMIC DNA]</scope>
    <source>
        <strain evidence="3 4">AF14-18</strain>
    </source>
</reference>
<dbReference type="RefSeq" id="WP_002572092.1">
    <property type="nucleotide sequence ID" value="NZ_CAUHGS010000024.1"/>
</dbReference>
<sequence length="239" mass="23738">MKKKCIAALVLTVALASQPVWAFAANSPTSNGSIGSSSSSDGSGSIGSSSSNKGTTSTNSNTTVTVSATGVKTTGATTSASQTGSTIGVAVDTVTTTGQQVTTNSKGEAVIGDTAVAFADSTAATAGLPSDVVSAINDINAGKPLNEVVQGVDLTGFNALTGTHAIITKDANTGTVKTGPVEVSLYVPNLVANVNNVQLLFYDNATGQWQLIPAVKVDPVTKTVAVNVPGSGTLSVVYK</sequence>
<organism evidence="3 4">
    <name type="scientific">Enterocloster bolteae</name>
    <dbReference type="NCBI Taxonomy" id="208479"/>
    <lineage>
        <taxon>Bacteria</taxon>
        <taxon>Bacillati</taxon>
        <taxon>Bacillota</taxon>
        <taxon>Clostridia</taxon>
        <taxon>Lachnospirales</taxon>
        <taxon>Lachnospiraceae</taxon>
        <taxon>Enterocloster</taxon>
    </lineage>
</organism>
<accession>A0A412Z8H0</accession>
<evidence type="ECO:0000256" key="2">
    <source>
        <dbReference type="SAM" id="SignalP"/>
    </source>
</evidence>